<dbReference type="PANTHER" id="PTHR10655">
    <property type="entry name" value="LYSOPHOSPHOLIPASE-RELATED"/>
    <property type="match status" value="1"/>
</dbReference>
<dbReference type="InterPro" id="IPR050565">
    <property type="entry name" value="LYPA1-2/EST-like"/>
</dbReference>
<keyword evidence="4" id="KW-1185">Reference proteome</keyword>
<dbReference type="SUPFAM" id="SSF53474">
    <property type="entry name" value="alpha/beta-Hydrolases"/>
    <property type="match status" value="1"/>
</dbReference>
<feature type="domain" description="Phospholipase/carboxylesterase/thioesterase" evidence="2">
    <location>
        <begin position="4"/>
        <end position="85"/>
    </location>
</feature>
<evidence type="ECO:0000313" key="4">
    <source>
        <dbReference type="Proteomes" id="UP000664132"/>
    </source>
</evidence>
<organism evidence="3 4">
    <name type="scientific">Cadophora malorum</name>
    <dbReference type="NCBI Taxonomy" id="108018"/>
    <lineage>
        <taxon>Eukaryota</taxon>
        <taxon>Fungi</taxon>
        <taxon>Dikarya</taxon>
        <taxon>Ascomycota</taxon>
        <taxon>Pezizomycotina</taxon>
        <taxon>Leotiomycetes</taxon>
        <taxon>Helotiales</taxon>
        <taxon>Ploettnerulaceae</taxon>
        <taxon>Cadophora</taxon>
    </lineage>
</organism>
<comment type="similarity">
    <text evidence="1">Belongs to the AB hydrolase superfamily. AB hydrolase 2 family.</text>
</comment>
<evidence type="ECO:0000256" key="1">
    <source>
        <dbReference type="ARBA" id="ARBA00006499"/>
    </source>
</evidence>
<dbReference type="PANTHER" id="PTHR10655:SF63">
    <property type="entry name" value="PHOSPHOLIPASE_CARBOXYLESTERASE_THIOESTERASE DOMAIN-CONTAINING PROTEIN"/>
    <property type="match status" value="1"/>
</dbReference>
<proteinExistence type="inferred from homology"/>
<evidence type="ECO:0000313" key="3">
    <source>
        <dbReference type="EMBL" id="KAG4412219.1"/>
    </source>
</evidence>
<gene>
    <name evidence="3" type="ORF">IFR04_014646</name>
</gene>
<dbReference type="OrthoDB" id="2418081at2759"/>
<dbReference type="InterPro" id="IPR029058">
    <property type="entry name" value="AB_hydrolase_fold"/>
</dbReference>
<dbReference type="GO" id="GO:0052689">
    <property type="term" value="F:carboxylic ester hydrolase activity"/>
    <property type="evidence" value="ECO:0007669"/>
    <property type="project" value="TreeGrafter"/>
</dbReference>
<dbReference type="GO" id="GO:0005737">
    <property type="term" value="C:cytoplasm"/>
    <property type="evidence" value="ECO:0007669"/>
    <property type="project" value="TreeGrafter"/>
</dbReference>
<dbReference type="Pfam" id="PF02230">
    <property type="entry name" value="Abhydrolase_2"/>
    <property type="match status" value="2"/>
</dbReference>
<evidence type="ECO:0000259" key="2">
    <source>
        <dbReference type="Pfam" id="PF02230"/>
    </source>
</evidence>
<dbReference type="Proteomes" id="UP000664132">
    <property type="component" value="Unassembled WGS sequence"/>
</dbReference>
<dbReference type="GO" id="GO:0008474">
    <property type="term" value="F:palmitoyl-(protein) hydrolase activity"/>
    <property type="evidence" value="ECO:0007669"/>
    <property type="project" value="TreeGrafter"/>
</dbReference>
<sequence length="194" mass="22236">MVDGMNESSLYLTNLIREEIEVLDGRGENFNARNRNVIIAGFSQGSAMGLMLLLGGELQRQGLSRRVGAFVGLSGWLPFRRQIEEIISRECVRFSDGGDVGAARNATTAYLRQLLRLRSADDKWNLHFGSHRIPSFFGHGELDVKVKFEWALQLRDILEQLEMDINFRSYKGLEHWWDEQEMTDVAEFLQKKVA</sequence>
<reference evidence="3" key="1">
    <citation type="submission" date="2021-02" db="EMBL/GenBank/DDBJ databases">
        <title>Genome sequence Cadophora malorum strain M34.</title>
        <authorList>
            <person name="Stefanovic E."/>
            <person name="Vu D."/>
            <person name="Scully C."/>
            <person name="Dijksterhuis J."/>
            <person name="Roader J."/>
            <person name="Houbraken J."/>
        </authorList>
    </citation>
    <scope>NUCLEOTIDE SEQUENCE</scope>
    <source>
        <strain evidence="3">M34</strain>
    </source>
</reference>
<dbReference type="AlphaFoldDB" id="A0A8H7SZ48"/>
<dbReference type="Gene3D" id="3.40.50.1820">
    <property type="entry name" value="alpha/beta hydrolase"/>
    <property type="match status" value="1"/>
</dbReference>
<comment type="caution">
    <text evidence="3">The sequence shown here is derived from an EMBL/GenBank/DDBJ whole genome shotgun (WGS) entry which is preliminary data.</text>
</comment>
<dbReference type="InterPro" id="IPR003140">
    <property type="entry name" value="PLipase/COase/thioEstase"/>
</dbReference>
<name>A0A8H7SZ48_9HELO</name>
<protein>
    <recommendedName>
        <fullName evidence="2">Phospholipase/carboxylesterase/thioesterase domain-containing protein</fullName>
    </recommendedName>
</protein>
<accession>A0A8H7SZ48</accession>
<dbReference type="EMBL" id="JAFJYH010000398">
    <property type="protein sequence ID" value="KAG4412219.1"/>
    <property type="molecule type" value="Genomic_DNA"/>
</dbReference>
<feature type="domain" description="Phospholipase/carboxylesterase/thioesterase" evidence="2">
    <location>
        <begin position="131"/>
        <end position="191"/>
    </location>
</feature>